<protein>
    <submittedName>
        <fullName evidence="2">Uncharacterized protein</fullName>
    </submittedName>
</protein>
<dbReference type="Proteomes" id="UP000765509">
    <property type="component" value="Unassembled WGS sequence"/>
</dbReference>
<gene>
    <name evidence="2" type="ORF">O181_112283</name>
</gene>
<sequence>MPFTLQIQSVADGDQEVSISLNSINYRFTIPSSGLPTFSLYTHLKHEYPTPIDPIVGHVGLAPSLPPALSKNTQSTTPESKSKNPFLDNTTAPP</sequence>
<evidence type="ECO:0000313" key="2">
    <source>
        <dbReference type="EMBL" id="MBW0572568.1"/>
    </source>
</evidence>
<accession>A0A9Q3PSJ2</accession>
<proteinExistence type="predicted"/>
<evidence type="ECO:0000256" key="1">
    <source>
        <dbReference type="SAM" id="MobiDB-lite"/>
    </source>
</evidence>
<feature type="region of interest" description="Disordered" evidence="1">
    <location>
        <begin position="63"/>
        <end position="94"/>
    </location>
</feature>
<evidence type="ECO:0000313" key="3">
    <source>
        <dbReference type="Proteomes" id="UP000765509"/>
    </source>
</evidence>
<reference evidence="2" key="1">
    <citation type="submission" date="2021-03" db="EMBL/GenBank/DDBJ databases">
        <title>Draft genome sequence of rust myrtle Austropuccinia psidii MF-1, a brazilian biotype.</title>
        <authorList>
            <person name="Quecine M.C."/>
            <person name="Pachon D.M.R."/>
            <person name="Bonatelli M.L."/>
            <person name="Correr F.H."/>
            <person name="Franceschini L.M."/>
            <person name="Leite T.F."/>
            <person name="Margarido G.R.A."/>
            <person name="Almeida C.A."/>
            <person name="Ferrarezi J.A."/>
            <person name="Labate C.A."/>
        </authorList>
    </citation>
    <scope>NUCLEOTIDE SEQUENCE</scope>
    <source>
        <strain evidence="2">MF-1</strain>
    </source>
</reference>
<name>A0A9Q3PSJ2_9BASI</name>
<dbReference type="EMBL" id="AVOT02090324">
    <property type="protein sequence ID" value="MBW0572568.1"/>
    <property type="molecule type" value="Genomic_DNA"/>
</dbReference>
<feature type="compositionally biased region" description="Polar residues" evidence="1">
    <location>
        <begin position="70"/>
        <end position="79"/>
    </location>
</feature>
<dbReference type="AlphaFoldDB" id="A0A9Q3PSJ2"/>
<comment type="caution">
    <text evidence="2">The sequence shown here is derived from an EMBL/GenBank/DDBJ whole genome shotgun (WGS) entry which is preliminary data.</text>
</comment>
<keyword evidence="3" id="KW-1185">Reference proteome</keyword>
<organism evidence="2 3">
    <name type="scientific">Austropuccinia psidii MF-1</name>
    <dbReference type="NCBI Taxonomy" id="1389203"/>
    <lineage>
        <taxon>Eukaryota</taxon>
        <taxon>Fungi</taxon>
        <taxon>Dikarya</taxon>
        <taxon>Basidiomycota</taxon>
        <taxon>Pucciniomycotina</taxon>
        <taxon>Pucciniomycetes</taxon>
        <taxon>Pucciniales</taxon>
        <taxon>Sphaerophragmiaceae</taxon>
        <taxon>Austropuccinia</taxon>
    </lineage>
</organism>